<evidence type="ECO:0000256" key="2">
    <source>
        <dbReference type="ARBA" id="ARBA00001946"/>
    </source>
</evidence>
<evidence type="ECO:0000256" key="3">
    <source>
        <dbReference type="ARBA" id="ARBA00022723"/>
    </source>
</evidence>
<reference evidence="8" key="1">
    <citation type="journal article" date="2014" name="Int. J. Syst. Evol. Microbiol.">
        <title>Complete genome sequence of Corynebacterium casei LMG S-19264T (=DSM 44701T), isolated from a smear-ripened cheese.</title>
        <authorList>
            <consortium name="US DOE Joint Genome Institute (JGI-PGF)"/>
            <person name="Walter F."/>
            <person name="Albersmeier A."/>
            <person name="Kalinowski J."/>
            <person name="Ruckert C."/>
        </authorList>
    </citation>
    <scope>NUCLEOTIDE SEQUENCE</scope>
    <source>
        <strain evidence="8">CGMCC 1.14988</strain>
    </source>
</reference>
<dbReference type="SUPFAM" id="SSF55811">
    <property type="entry name" value="Nudix"/>
    <property type="match status" value="1"/>
</dbReference>
<name>A0A8J3EQM8_9ACTN</name>
<dbReference type="RefSeq" id="WP_130648171.1">
    <property type="nucleotide sequence ID" value="NZ_BMHA01000001.1"/>
</dbReference>
<dbReference type="GO" id="GO:0046872">
    <property type="term" value="F:metal ion binding"/>
    <property type="evidence" value="ECO:0007669"/>
    <property type="project" value="UniProtKB-KW"/>
</dbReference>
<dbReference type="InterPro" id="IPR039121">
    <property type="entry name" value="NUDT19"/>
</dbReference>
<evidence type="ECO:0000313" key="8">
    <source>
        <dbReference type="EMBL" id="GGI02688.1"/>
    </source>
</evidence>
<dbReference type="CDD" id="cd18870">
    <property type="entry name" value="NUDIX_AcylCoAdiphos_Nudt19"/>
    <property type="match status" value="1"/>
</dbReference>
<keyword evidence="4 8" id="KW-0378">Hydrolase</keyword>
<comment type="cofactor">
    <cofactor evidence="2">
        <name>Mg(2+)</name>
        <dbReference type="ChEBI" id="CHEBI:18420"/>
    </cofactor>
</comment>
<evidence type="ECO:0000256" key="6">
    <source>
        <dbReference type="ARBA" id="ARBA00023211"/>
    </source>
</evidence>
<comment type="caution">
    <text evidence="8">The sequence shown here is derived from an EMBL/GenBank/DDBJ whole genome shotgun (WGS) entry which is preliminary data.</text>
</comment>
<dbReference type="GO" id="GO:0016818">
    <property type="term" value="F:hydrolase activity, acting on acid anhydrides, in phosphorus-containing anhydrides"/>
    <property type="evidence" value="ECO:0007669"/>
    <property type="project" value="InterPro"/>
</dbReference>
<dbReference type="EMBL" id="BMHA01000001">
    <property type="protein sequence ID" value="GGI02688.1"/>
    <property type="molecule type" value="Genomic_DNA"/>
</dbReference>
<dbReference type="PANTHER" id="PTHR12318:SF0">
    <property type="entry name" value="ACYL-COENZYME A DIPHOSPHATASE NUDT19"/>
    <property type="match status" value="1"/>
</dbReference>
<dbReference type="Gene3D" id="3.90.79.10">
    <property type="entry name" value="Nucleoside Triphosphate Pyrophosphohydrolase"/>
    <property type="match status" value="1"/>
</dbReference>
<dbReference type="InterPro" id="IPR000086">
    <property type="entry name" value="NUDIX_hydrolase_dom"/>
</dbReference>
<gene>
    <name evidence="8" type="ORF">GCM10011354_01210</name>
</gene>
<dbReference type="InterPro" id="IPR015797">
    <property type="entry name" value="NUDIX_hydrolase-like_dom_sf"/>
</dbReference>
<keyword evidence="5" id="KW-0460">Magnesium</keyword>
<feature type="domain" description="Nudix hydrolase" evidence="7">
    <location>
        <begin position="19"/>
        <end position="235"/>
    </location>
</feature>
<comment type="cofactor">
    <cofactor evidence="1">
        <name>Mn(2+)</name>
        <dbReference type="ChEBI" id="CHEBI:29035"/>
    </cofactor>
</comment>
<keyword evidence="3" id="KW-0479">Metal-binding</keyword>
<dbReference type="Proteomes" id="UP000650511">
    <property type="component" value="Unassembled WGS sequence"/>
</dbReference>
<accession>A0A8J3EQM8</accession>
<sequence>MPEQERTAAGRLEEGSTAPAVDAASVLLLREHDAGPQVLMLERHLRADFAGGALVFPGGKVADMDGGLDAARWVGDAPTRWQERLGTATTSQAQGLLVAAVRETFEEVGVLLAQREDGTPLTDEDLRSRSFVEARRRLCDRGGSWDWRRWLEDEELVLDLRLLRFWSWWVTPEGQHRRFDTRFFLARLPKGQTASPDDVESTEVRWSRPDEVLDAGARGEAVVIFPTRCNLRQLADFPSVDAAWRAATEDAVDQRRIQPTIVRRDGEVLVQHPDGGDPEPI</sequence>
<evidence type="ECO:0000313" key="9">
    <source>
        <dbReference type="Proteomes" id="UP000650511"/>
    </source>
</evidence>
<keyword evidence="6" id="KW-0464">Manganese</keyword>
<keyword evidence="9" id="KW-1185">Reference proteome</keyword>
<evidence type="ECO:0000256" key="5">
    <source>
        <dbReference type="ARBA" id="ARBA00022842"/>
    </source>
</evidence>
<organism evidence="8 9">
    <name type="scientific">Egicoccus halophilus</name>
    <dbReference type="NCBI Taxonomy" id="1670830"/>
    <lineage>
        <taxon>Bacteria</taxon>
        <taxon>Bacillati</taxon>
        <taxon>Actinomycetota</taxon>
        <taxon>Nitriliruptoria</taxon>
        <taxon>Egicoccales</taxon>
        <taxon>Egicoccaceae</taxon>
        <taxon>Egicoccus</taxon>
    </lineage>
</organism>
<evidence type="ECO:0000259" key="7">
    <source>
        <dbReference type="PROSITE" id="PS51462"/>
    </source>
</evidence>
<dbReference type="AlphaFoldDB" id="A0A8J3EQM8"/>
<protein>
    <submittedName>
        <fullName evidence="8">NUDIX hydrolase</fullName>
    </submittedName>
</protein>
<dbReference type="OrthoDB" id="7183442at2"/>
<reference evidence="8" key="2">
    <citation type="submission" date="2020-09" db="EMBL/GenBank/DDBJ databases">
        <authorList>
            <person name="Sun Q."/>
            <person name="Zhou Y."/>
        </authorList>
    </citation>
    <scope>NUCLEOTIDE SEQUENCE</scope>
    <source>
        <strain evidence="8">CGMCC 1.14988</strain>
    </source>
</reference>
<evidence type="ECO:0000256" key="4">
    <source>
        <dbReference type="ARBA" id="ARBA00022801"/>
    </source>
</evidence>
<dbReference type="PANTHER" id="PTHR12318">
    <property type="entry name" value="TESTOSTERONE-REGULATED PROTEIN RP2"/>
    <property type="match status" value="1"/>
</dbReference>
<evidence type="ECO:0000256" key="1">
    <source>
        <dbReference type="ARBA" id="ARBA00001936"/>
    </source>
</evidence>
<dbReference type="PROSITE" id="PS51462">
    <property type="entry name" value="NUDIX"/>
    <property type="match status" value="1"/>
</dbReference>
<proteinExistence type="predicted"/>